<dbReference type="Proteomes" id="UP000001861">
    <property type="component" value="Unassembled WGS sequence"/>
</dbReference>
<protein>
    <submittedName>
        <fullName evidence="2">Uncharacterized protein</fullName>
    </submittedName>
</protein>
<accession>A8PG71</accession>
<dbReference type="InParanoid" id="A8PG71"/>
<dbReference type="OrthoDB" id="3350812at2759"/>
<name>A8PG71_COPC7</name>
<dbReference type="RefSeq" id="XP_001841161.2">
    <property type="nucleotide sequence ID" value="XM_001841109.2"/>
</dbReference>
<reference evidence="2 3" key="1">
    <citation type="journal article" date="2010" name="Proc. Natl. Acad. Sci. U.S.A.">
        <title>Insights into evolution of multicellular fungi from the assembled chromosomes of the mushroom Coprinopsis cinerea (Coprinus cinereus).</title>
        <authorList>
            <person name="Stajich J.E."/>
            <person name="Wilke S.K."/>
            <person name="Ahren D."/>
            <person name="Au C.H."/>
            <person name="Birren B.W."/>
            <person name="Borodovsky M."/>
            <person name="Burns C."/>
            <person name="Canback B."/>
            <person name="Casselton L.A."/>
            <person name="Cheng C.K."/>
            <person name="Deng J."/>
            <person name="Dietrich F.S."/>
            <person name="Fargo D.C."/>
            <person name="Farman M.L."/>
            <person name="Gathman A.C."/>
            <person name="Goldberg J."/>
            <person name="Guigo R."/>
            <person name="Hoegger P.J."/>
            <person name="Hooker J.B."/>
            <person name="Huggins A."/>
            <person name="James T.Y."/>
            <person name="Kamada T."/>
            <person name="Kilaru S."/>
            <person name="Kodira C."/>
            <person name="Kues U."/>
            <person name="Kupfer D."/>
            <person name="Kwan H.S."/>
            <person name="Lomsadze A."/>
            <person name="Li W."/>
            <person name="Lilly W.W."/>
            <person name="Ma L.J."/>
            <person name="Mackey A.J."/>
            <person name="Manning G."/>
            <person name="Martin F."/>
            <person name="Muraguchi H."/>
            <person name="Natvig D.O."/>
            <person name="Palmerini H."/>
            <person name="Ramesh M.A."/>
            <person name="Rehmeyer C.J."/>
            <person name="Roe B.A."/>
            <person name="Shenoy N."/>
            <person name="Stanke M."/>
            <person name="Ter-Hovhannisyan V."/>
            <person name="Tunlid A."/>
            <person name="Velagapudi R."/>
            <person name="Vision T.J."/>
            <person name="Zeng Q."/>
            <person name="Zolan M.E."/>
            <person name="Pukkila P.J."/>
        </authorList>
    </citation>
    <scope>NUCLEOTIDE SEQUENCE [LARGE SCALE GENOMIC DNA]</scope>
    <source>
        <strain evidence="3">Okayama-7 / 130 / ATCC MYA-4618 / FGSC 9003</strain>
    </source>
</reference>
<dbReference type="AlphaFoldDB" id="A8PG71"/>
<proteinExistence type="predicted"/>
<dbReference type="HOGENOM" id="CLU_891409_0_0_1"/>
<dbReference type="EMBL" id="AACS02000002">
    <property type="protein sequence ID" value="EAU80698.2"/>
    <property type="molecule type" value="Genomic_DNA"/>
</dbReference>
<sequence>MDSELIETLGGLAGQTRARNYITSEFNARMISRLGSRYLLWTSWKPSNESTGAYVLPSSSPSLPHPHQITLIWSMNWNWVKCLYAMCKPLAMAIAVLMAISIAASEALLFLRVWAFALRSRGVMVFLTLFLVTMITGSVTCSIAFSQTLRFIPSPVPSITGVCLAIEAKLKYIIACFALIFAEQFVVMITCIIVGMRRHHHGWGVKSPLVRTLFIDGVVYFVVLSALALTNVILFSTPNTREFSTATIQGVLHSLLATRMLLNLRQLGLEGPDSTTAGRSLPKVSHAIKFLSIRTMSSRDRTGKGNNMRTML</sequence>
<evidence type="ECO:0000313" key="3">
    <source>
        <dbReference type="Proteomes" id="UP000001861"/>
    </source>
</evidence>
<keyword evidence="1" id="KW-0472">Membrane</keyword>
<comment type="caution">
    <text evidence="2">The sequence shown here is derived from an EMBL/GenBank/DDBJ whole genome shotgun (WGS) entry which is preliminary data.</text>
</comment>
<dbReference type="KEGG" id="cci:CC1G_08305"/>
<keyword evidence="1" id="KW-0812">Transmembrane</keyword>
<evidence type="ECO:0000313" key="2">
    <source>
        <dbReference type="EMBL" id="EAU80698.2"/>
    </source>
</evidence>
<organism evidence="2 3">
    <name type="scientific">Coprinopsis cinerea (strain Okayama-7 / 130 / ATCC MYA-4618 / FGSC 9003)</name>
    <name type="common">Inky cap fungus</name>
    <name type="synonym">Hormographiella aspergillata</name>
    <dbReference type="NCBI Taxonomy" id="240176"/>
    <lineage>
        <taxon>Eukaryota</taxon>
        <taxon>Fungi</taxon>
        <taxon>Dikarya</taxon>
        <taxon>Basidiomycota</taxon>
        <taxon>Agaricomycotina</taxon>
        <taxon>Agaricomycetes</taxon>
        <taxon>Agaricomycetidae</taxon>
        <taxon>Agaricales</taxon>
        <taxon>Agaricineae</taxon>
        <taxon>Psathyrellaceae</taxon>
        <taxon>Coprinopsis</taxon>
    </lineage>
</organism>
<feature type="transmembrane region" description="Helical" evidence="1">
    <location>
        <begin position="123"/>
        <end position="145"/>
    </location>
</feature>
<feature type="transmembrane region" description="Helical" evidence="1">
    <location>
        <begin position="172"/>
        <end position="196"/>
    </location>
</feature>
<keyword evidence="1" id="KW-1133">Transmembrane helix</keyword>
<gene>
    <name evidence="2" type="ORF">CC1G_08305</name>
</gene>
<dbReference type="OMA" id="FIMEWAP"/>
<evidence type="ECO:0000256" key="1">
    <source>
        <dbReference type="SAM" id="Phobius"/>
    </source>
</evidence>
<keyword evidence="3" id="KW-1185">Reference proteome</keyword>
<dbReference type="VEuPathDB" id="FungiDB:CC1G_08305"/>
<feature type="transmembrane region" description="Helical" evidence="1">
    <location>
        <begin position="217"/>
        <end position="237"/>
    </location>
</feature>
<dbReference type="GeneID" id="6017835"/>
<feature type="transmembrane region" description="Helical" evidence="1">
    <location>
        <begin position="90"/>
        <end position="111"/>
    </location>
</feature>